<dbReference type="GeneID" id="84590342"/>
<dbReference type="RefSeq" id="XP_059605163.1">
    <property type="nucleotide sequence ID" value="XM_059746327.1"/>
</dbReference>
<dbReference type="AlphaFoldDB" id="A0AAJ8E2N5"/>
<gene>
    <name evidence="1" type="ORF">An02g05810</name>
</gene>
<evidence type="ECO:0008006" key="2">
    <source>
        <dbReference type="Google" id="ProtNLM"/>
    </source>
</evidence>
<accession>A0AAJ8E2N5</accession>
<reference evidence="1" key="2">
    <citation type="submission" date="2025-08" db="UniProtKB">
        <authorList>
            <consortium name="RefSeq"/>
        </authorList>
    </citation>
    <scope>IDENTIFICATION</scope>
</reference>
<organism evidence="1">
    <name type="scientific">Aspergillus niger</name>
    <dbReference type="NCBI Taxonomy" id="5061"/>
    <lineage>
        <taxon>Eukaryota</taxon>
        <taxon>Fungi</taxon>
        <taxon>Dikarya</taxon>
        <taxon>Ascomycota</taxon>
        <taxon>Pezizomycotina</taxon>
        <taxon>Eurotiomycetes</taxon>
        <taxon>Eurotiomycetidae</taxon>
        <taxon>Eurotiales</taxon>
        <taxon>Aspergillaceae</taxon>
        <taxon>Aspergillus</taxon>
        <taxon>Aspergillus subgen. Circumdati</taxon>
    </lineage>
</organism>
<protein>
    <recommendedName>
        <fullName evidence="2">Transposase</fullName>
    </recommendedName>
</protein>
<proteinExistence type="predicted"/>
<reference evidence="1" key="1">
    <citation type="submission" date="2025-02" db="EMBL/GenBank/DDBJ databases">
        <authorList>
            <consortium name="NCBI Genome Project"/>
        </authorList>
    </citation>
    <scope>NUCLEOTIDE SEQUENCE</scope>
</reference>
<sequence>MSIRANGPVSRRQPHDGTVAHATDKARIVLWAAESTGTMTVAVPENARMANPLWACVIAAHWNSRHWSCLDWLGLGLIVIH</sequence>
<name>A0AAJ8E2N5_ASPNG</name>
<evidence type="ECO:0000313" key="1">
    <source>
        <dbReference type="RefSeq" id="XP_059605163.1"/>
    </source>
</evidence>
<dbReference type="KEGG" id="ang:An02g05810"/>
<dbReference type="VEuPathDB" id="FungiDB:An02g05810"/>